<dbReference type="InterPro" id="IPR036415">
    <property type="entry name" value="Lamin_tail_dom_sf"/>
</dbReference>
<protein>
    <submittedName>
        <fullName evidence="4">Lamin tail domain-containing protein</fullName>
    </submittedName>
</protein>
<accession>A0A9D1RR17</accession>
<evidence type="ECO:0000259" key="3">
    <source>
        <dbReference type="PROSITE" id="PS51841"/>
    </source>
</evidence>
<dbReference type="Gene3D" id="2.60.40.1260">
    <property type="entry name" value="Lamin Tail domain"/>
    <property type="match status" value="1"/>
</dbReference>
<dbReference type="SUPFAM" id="SSF74853">
    <property type="entry name" value="Lamin A/C globular tail domain"/>
    <property type="match status" value="1"/>
</dbReference>
<comment type="caution">
    <text evidence="4">The sequence shown here is derived from an EMBL/GenBank/DDBJ whole genome shotgun (WGS) entry which is preliminary data.</text>
</comment>
<dbReference type="InterPro" id="IPR027372">
    <property type="entry name" value="Phytase-like_dom"/>
</dbReference>
<dbReference type="AlphaFoldDB" id="A0A9D1RR17"/>
<keyword evidence="2" id="KW-0732">Signal</keyword>
<feature type="region of interest" description="Disordered" evidence="1">
    <location>
        <begin position="147"/>
        <end position="167"/>
    </location>
</feature>
<dbReference type="PROSITE" id="PS51841">
    <property type="entry name" value="LTD"/>
    <property type="match status" value="1"/>
</dbReference>
<feature type="signal peptide" evidence="2">
    <location>
        <begin position="1"/>
        <end position="27"/>
    </location>
</feature>
<reference evidence="4" key="2">
    <citation type="submission" date="2021-04" db="EMBL/GenBank/DDBJ databases">
        <authorList>
            <person name="Gilroy R."/>
        </authorList>
    </citation>
    <scope>NUCLEOTIDE SEQUENCE</scope>
    <source>
        <strain evidence="4">CHK32-1732</strain>
    </source>
</reference>
<feature type="region of interest" description="Disordered" evidence="1">
    <location>
        <begin position="236"/>
        <end position="274"/>
    </location>
</feature>
<gene>
    <name evidence="4" type="ORF">H9870_11325</name>
</gene>
<proteinExistence type="predicted"/>
<feature type="compositionally biased region" description="Low complexity" evidence="1">
    <location>
        <begin position="446"/>
        <end position="467"/>
    </location>
</feature>
<organism evidence="4 5">
    <name type="scientific">Candidatus Corynebacterium avicola</name>
    <dbReference type="NCBI Taxonomy" id="2838527"/>
    <lineage>
        <taxon>Bacteria</taxon>
        <taxon>Bacillati</taxon>
        <taxon>Actinomycetota</taxon>
        <taxon>Actinomycetes</taxon>
        <taxon>Mycobacteriales</taxon>
        <taxon>Corynebacteriaceae</taxon>
        <taxon>Corynebacterium</taxon>
    </lineage>
</organism>
<feature type="region of interest" description="Disordered" evidence="1">
    <location>
        <begin position="443"/>
        <end position="467"/>
    </location>
</feature>
<dbReference type="Pfam" id="PF00932">
    <property type="entry name" value="LTD"/>
    <property type="match status" value="1"/>
</dbReference>
<evidence type="ECO:0000256" key="2">
    <source>
        <dbReference type="SAM" id="SignalP"/>
    </source>
</evidence>
<dbReference type="SUPFAM" id="SSF75011">
    <property type="entry name" value="3-carboxy-cis,cis-mucoante lactonizing enzyme"/>
    <property type="match status" value="1"/>
</dbReference>
<dbReference type="Proteomes" id="UP000824190">
    <property type="component" value="Unassembled WGS sequence"/>
</dbReference>
<evidence type="ECO:0000313" key="5">
    <source>
        <dbReference type="Proteomes" id="UP000824190"/>
    </source>
</evidence>
<evidence type="ECO:0000256" key="1">
    <source>
        <dbReference type="SAM" id="MobiDB-lite"/>
    </source>
</evidence>
<sequence length="467" mass="49414">MKPLRYAFPISTSVLLTAAVLAPAANADGEETPNVVINEVESNGDPEGDWVELANTDPNSSVDVSGWGIVDDDDDHDPITLPEGTEIESGGYLVVHTEPDFGLGSDDTVTLTDPEGEDVDETTWAGHAATTWGRVPDMTGEFNVTGEPTKGLRNVESDGENDGSTTEFAHDPLEIGDVELTGDYVEDFEEEDMSGIDFGPDGTAYVVNNGTGNLYTLTPQEGNSYHIDSRHTLRYEDGSGELDTEGVTVGPDGALYVSTERDNSEGEDDTSRPSVLRYELDGAEDDSEVEATDEWNLSEFTGDIGANGGLETISWISDSGKPFFAVGVEETGEVLFVNLESGSDAELVQRYESPFEGVMATDYDASASELTTLCDEVCSGASQVLTSDAPGDSDFAPVDEEIQARPDGLDNFANEGYARFVEENGTERFLWADDGVSDGVSLRGAVSTGGDSDVPGSVGGSIASSAS</sequence>
<dbReference type="Pfam" id="PF13449">
    <property type="entry name" value="Phytase-like"/>
    <property type="match status" value="1"/>
</dbReference>
<name>A0A9D1RR17_9CORY</name>
<dbReference type="InterPro" id="IPR001322">
    <property type="entry name" value="Lamin_tail_dom"/>
</dbReference>
<reference evidence="4" key="1">
    <citation type="journal article" date="2021" name="PeerJ">
        <title>Extensive microbial diversity within the chicken gut microbiome revealed by metagenomics and culture.</title>
        <authorList>
            <person name="Gilroy R."/>
            <person name="Ravi A."/>
            <person name="Getino M."/>
            <person name="Pursley I."/>
            <person name="Horton D.L."/>
            <person name="Alikhan N.F."/>
            <person name="Baker D."/>
            <person name="Gharbi K."/>
            <person name="Hall N."/>
            <person name="Watson M."/>
            <person name="Adriaenssens E.M."/>
            <person name="Foster-Nyarko E."/>
            <person name="Jarju S."/>
            <person name="Secka A."/>
            <person name="Antonio M."/>
            <person name="Oren A."/>
            <person name="Chaudhuri R.R."/>
            <person name="La Ragione R."/>
            <person name="Hildebrand F."/>
            <person name="Pallen M.J."/>
        </authorList>
    </citation>
    <scope>NUCLEOTIDE SEQUENCE</scope>
    <source>
        <strain evidence="4">CHK32-1732</strain>
    </source>
</reference>
<feature type="domain" description="LTD" evidence="3">
    <location>
        <begin position="23"/>
        <end position="126"/>
    </location>
</feature>
<dbReference type="EMBL" id="DXGC01000094">
    <property type="protein sequence ID" value="HIW92237.1"/>
    <property type="molecule type" value="Genomic_DNA"/>
</dbReference>
<evidence type="ECO:0000313" key="4">
    <source>
        <dbReference type="EMBL" id="HIW92237.1"/>
    </source>
</evidence>
<feature type="chain" id="PRO_5038910150" evidence="2">
    <location>
        <begin position="28"/>
        <end position="467"/>
    </location>
</feature>